<evidence type="ECO:0000256" key="3">
    <source>
        <dbReference type="ARBA" id="ARBA00022989"/>
    </source>
</evidence>
<accession>A0ABM1VYG9</accession>
<reference evidence="8" key="1">
    <citation type="submission" date="2025-08" db="UniProtKB">
        <authorList>
            <consortium name="RefSeq"/>
        </authorList>
    </citation>
    <scope>IDENTIFICATION</scope>
</reference>
<feature type="region of interest" description="Disordered" evidence="5">
    <location>
        <begin position="243"/>
        <end position="267"/>
    </location>
</feature>
<feature type="compositionally biased region" description="Basic and acidic residues" evidence="5">
    <location>
        <begin position="247"/>
        <end position="261"/>
    </location>
</feature>
<proteinExistence type="predicted"/>
<evidence type="ECO:0000256" key="2">
    <source>
        <dbReference type="ARBA" id="ARBA00022692"/>
    </source>
</evidence>
<dbReference type="Gene3D" id="1.20.1250.20">
    <property type="entry name" value="MFS general substrate transporter like domains"/>
    <property type="match status" value="2"/>
</dbReference>
<evidence type="ECO:0000256" key="6">
    <source>
        <dbReference type="SAM" id="Phobius"/>
    </source>
</evidence>
<dbReference type="PANTHER" id="PTHR24064">
    <property type="entry name" value="SOLUTE CARRIER FAMILY 22 MEMBER"/>
    <property type="match status" value="1"/>
</dbReference>
<keyword evidence="7" id="KW-1185">Reference proteome</keyword>
<gene>
    <name evidence="8" type="primary">LOC118478284</name>
</gene>
<evidence type="ECO:0000256" key="5">
    <source>
        <dbReference type="SAM" id="MobiDB-lite"/>
    </source>
</evidence>
<keyword evidence="4 6" id="KW-0472">Membrane</keyword>
<organism evidence="7 8">
    <name type="scientific">Aplysia californica</name>
    <name type="common">California sea hare</name>
    <dbReference type="NCBI Taxonomy" id="6500"/>
    <lineage>
        <taxon>Eukaryota</taxon>
        <taxon>Metazoa</taxon>
        <taxon>Spiralia</taxon>
        <taxon>Lophotrochozoa</taxon>
        <taxon>Mollusca</taxon>
        <taxon>Gastropoda</taxon>
        <taxon>Heterobranchia</taxon>
        <taxon>Euthyneura</taxon>
        <taxon>Tectipleura</taxon>
        <taxon>Aplysiida</taxon>
        <taxon>Aplysioidea</taxon>
        <taxon>Aplysiidae</taxon>
        <taxon>Aplysia</taxon>
    </lineage>
</organism>
<name>A0ABM1VYG9_APLCA</name>
<evidence type="ECO:0000256" key="1">
    <source>
        <dbReference type="ARBA" id="ARBA00004141"/>
    </source>
</evidence>
<dbReference type="SUPFAM" id="SSF103473">
    <property type="entry name" value="MFS general substrate transporter"/>
    <property type="match status" value="1"/>
</dbReference>
<keyword evidence="3 6" id="KW-1133">Transmembrane helix</keyword>
<dbReference type="InterPro" id="IPR036259">
    <property type="entry name" value="MFS_trans_sf"/>
</dbReference>
<dbReference type="Proteomes" id="UP000694888">
    <property type="component" value="Unplaced"/>
</dbReference>
<sequence>MFGLTILEHRCALPGIDNDTYAVQSPYHQTLINASIPLETTDGVQTLSACKIRVPRMRHNVTSLTMASTESPLAAKLPYATTSSVAGNVSVSSGGEEEEEGGEGYEVQECSRWVYDKSYFDYSLIEKVNNTLIYITRFGRKNCIMFFVVVLVVSSIANVFVFDIPSLLVLRFFAGFSTTSVYMANFVLGVCPSIVCTRLMPESPRWLLSKGRVQEAKVIFEKMAATNRKPFPEALFEEVAAESVGKTSEKGETEEKEKLQGDRPQTTQKEDSLLSMLKHKWLAVRLFILIFQW</sequence>
<evidence type="ECO:0000313" key="7">
    <source>
        <dbReference type="Proteomes" id="UP000694888"/>
    </source>
</evidence>
<keyword evidence="2 6" id="KW-0812">Transmembrane</keyword>
<dbReference type="RefSeq" id="XP_035827462.1">
    <property type="nucleotide sequence ID" value="XM_035971569.1"/>
</dbReference>
<evidence type="ECO:0000256" key="4">
    <source>
        <dbReference type="ARBA" id="ARBA00023136"/>
    </source>
</evidence>
<dbReference type="GeneID" id="118478284"/>
<feature type="transmembrane region" description="Helical" evidence="6">
    <location>
        <begin position="143"/>
        <end position="162"/>
    </location>
</feature>
<protein>
    <submittedName>
        <fullName evidence="8">Solute carrier family 22 member 21-like</fullName>
    </submittedName>
</protein>
<comment type="subcellular location">
    <subcellularLocation>
        <location evidence="1">Membrane</location>
        <topology evidence="1">Multi-pass membrane protein</topology>
    </subcellularLocation>
</comment>
<evidence type="ECO:0000313" key="8">
    <source>
        <dbReference type="RefSeq" id="XP_035827462.1"/>
    </source>
</evidence>